<gene>
    <name evidence="7" type="ORF">E5Z56_09320</name>
</gene>
<evidence type="ECO:0000313" key="7">
    <source>
        <dbReference type="EMBL" id="QCT07543.1"/>
    </source>
</evidence>
<evidence type="ECO:0000256" key="2">
    <source>
        <dbReference type="ARBA" id="ARBA00022692"/>
    </source>
</evidence>
<feature type="domain" description="O-antigen ligase-related" evidence="6">
    <location>
        <begin position="148"/>
        <end position="341"/>
    </location>
</feature>
<keyword evidence="3 5" id="KW-1133">Transmembrane helix</keyword>
<evidence type="ECO:0000313" key="8">
    <source>
        <dbReference type="Proteomes" id="UP000301475"/>
    </source>
</evidence>
<dbReference type="EMBL" id="CP039381">
    <property type="protein sequence ID" value="QCT07543.1"/>
    <property type="molecule type" value="Genomic_DNA"/>
</dbReference>
<dbReference type="GO" id="GO:0016874">
    <property type="term" value="F:ligase activity"/>
    <property type="evidence" value="ECO:0007669"/>
    <property type="project" value="UniProtKB-KW"/>
</dbReference>
<comment type="subcellular location">
    <subcellularLocation>
        <location evidence="1">Membrane</location>
        <topology evidence="1">Multi-pass membrane protein</topology>
    </subcellularLocation>
</comment>
<accession>A0A4V1G5A5</accession>
<feature type="transmembrane region" description="Helical" evidence="5">
    <location>
        <begin position="387"/>
        <end position="408"/>
    </location>
</feature>
<dbReference type="AlphaFoldDB" id="A0A4V1G5A5"/>
<dbReference type="Proteomes" id="UP000301475">
    <property type="component" value="Chromosome"/>
</dbReference>
<feature type="transmembrane region" description="Helical" evidence="5">
    <location>
        <begin position="192"/>
        <end position="212"/>
    </location>
</feature>
<keyword evidence="7" id="KW-0436">Ligase</keyword>
<dbReference type="GO" id="GO:0016020">
    <property type="term" value="C:membrane"/>
    <property type="evidence" value="ECO:0007669"/>
    <property type="project" value="UniProtKB-SubCell"/>
</dbReference>
<protein>
    <submittedName>
        <fullName evidence="7">O-antigen ligase family protein</fullName>
    </submittedName>
</protein>
<dbReference type="InterPro" id="IPR051533">
    <property type="entry name" value="WaaL-like"/>
</dbReference>
<dbReference type="PANTHER" id="PTHR37422">
    <property type="entry name" value="TEICHURONIC ACID BIOSYNTHESIS PROTEIN TUAE"/>
    <property type="match status" value="1"/>
</dbReference>
<keyword evidence="8" id="KW-1185">Reference proteome</keyword>
<evidence type="ECO:0000256" key="3">
    <source>
        <dbReference type="ARBA" id="ARBA00022989"/>
    </source>
</evidence>
<keyword evidence="4 5" id="KW-0472">Membrane</keyword>
<sequence length="431" mass="49040">MEFGLWAMAFLGVNLITALIHITDNFLINLLFLVFVSVCFFVFYGAYIEKSTDIKHELYTVARIFLYMVTLMQVVGIACLVFNVSYHNEWIDLIVYENRFTGLFINPNLCGFASVFVVFCVHILTIHKFDSKYSALPATSRIWLASGLFINILTLFLCDSNASMVLFLGYVIVFVVTKFITSRGDYKKKQLILRFLSTLVAGVVIICCTYFLRSICQIGVSTLINSNSNIILSDSDVGSNITTVLPENSDVTFEHENSNVDSGRFTLWNQAMTIFSHHPVMGIGKGNILSYSYKYIDGGMHFANLYSGDFASMFASFTTDIHNAYITILVCSGVIGFLLFMIFAFRNGISITKYLFRKGKELEHGIFPCLFSFIVSYLVFACFEKALVFDISFMVIIFWFILGQIMCYNVREKEEPLKEFSFKESVRKNLL</sequence>
<feature type="transmembrane region" description="Helical" evidence="5">
    <location>
        <begin position="324"/>
        <end position="345"/>
    </location>
</feature>
<evidence type="ECO:0000256" key="5">
    <source>
        <dbReference type="SAM" id="Phobius"/>
    </source>
</evidence>
<dbReference type="PANTHER" id="PTHR37422:SF13">
    <property type="entry name" value="LIPOPOLYSACCHARIDE BIOSYNTHESIS PROTEIN PA4999-RELATED"/>
    <property type="match status" value="1"/>
</dbReference>
<keyword evidence="2 5" id="KW-0812">Transmembrane</keyword>
<evidence type="ECO:0000259" key="6">
    <source>
        <dbReference type="Pfam" id="PF04932"/>
    </source>
</evidence>
<feature type="transmembrane region" description="Helical" evidence="5">
    <location>
        <begin position="163"/>
        <end position="180"/>
    </location>
</feature>
<evidence type="ECO:0000256" key="1">
    <source>
        <dbReference type="ARBA" id="ARBA00004141"/>
    </source>
</evidence>
<dbReference type="RefSeq" id="WP_138157547.1">
    <property type="nucleotide sequence ID" value="NZ_CP039381.1"/>
</dbReference>
<dbReference type="OrthoDB" id="1821721at2"/>
<evidence type="ECO:0000256" key="4">
    <source>
        <dbReference type="ARBA" id="ARBA00023136"/>
    </source>
</evidence>
<dbReference type="InterPro" id="IPR007016">
    <property type="entry name" value="O-antigen_ligase-rel_domated"/>
</dbReference>
<proteinExistence type="predicted"/>
<organism evidence="7 8">
    <name type="scientific">Ruminococcus bovis</name>
    <dbReference type="NCBI Taxonomy" id="2564099"/>
    <lineage>
        <taxon>Bacteria</taxon>
        <taxon>Bacillati</taxon>
        <taxon>Bacillota</taxon>
        <taxon>Clostridia</taxon>
        <taxon>Eubacteriales</taxon>
        <taxon>Oscillospiraceae</taxon>
        <taxon>Ruminococcus</taxon>
    </lineage>
</organism>
<feature type="transmembrane region" description="Helical" evidence="5">
    <location>
        <begin position="365"/>
        <end position="381"/>
    </location>
</feature>
<name>A0A4V1G5A5_9FIRM</name>
<dbReference type="KEGG" id="ruj:E5Z56_09320"/>
<feature type="transmembrane region" description="Helical" evidence="5">
    <location>
        <begin position="28"/>
        <end position="48"/>
    </location>
</feature>
<reference evidence="7 8" key="1">
    <citation type="submission" date="2019-04" db="EMBL/GenBank/DDBJ databases">
        <authorList>
            <person name="Embree M."/>
            <person name="Gaffney J.R."/>
        </authorList>
    </citation>
    <scope>NUCLEOTIDE SEQUENCE [LARGE SCALE GENOMIC DNA]</scope>
    <source>
        <strain evidence="7 8">JE7A12</strain>
    </source>
</reference>
<feature type="transmembrane region" description="Helical" evidence="5">
    <location>
        <begin position="60"/>
        <end position="84"/>
    </location>
</feature>
<dbReference type="Pfam" id="PF04932">
    <property type="entry name" value="Wzy_C"/>
    <property type="match status" value="1"/>
</dbReference>
<feature type="transmembrane region" description="Helical" evidence="5">
    <location>
        <begin position="104"/>
        <end position="126"/>
    </location>
</feature>